<accession>A0A4R9AS88</accession>
<evidence type="ECO:0000259" key="4">
    <source>
        <dbReference type="Pfam" id="PF00441"/>
    </source>
</evidence>
<dbReference type="PANTHER" id="PTHR43884:SF20">
    <property type="entry name" value="ACYL-COA DEHYDROGENASE FADE28"/>
    <property type="match status" value="1"/>
</dbReference>
<dbReference type="PANTHER" id="PTHR43884">
    <property type="entry name" value="ACYL-COA DEHYDROGENASE"/>
    <property type="match status" value="1"/>
</dbReference>
<reference evidence="5 6" key="1">
    <citation type="submission" date="2019-03" db="EMBL/GenBank/DDBJ databases">
        <title>Genomics of glacier-inhabiting Cryobacterium strains.</title>
        <authorList>
            <person name="Liu Q."/>
            <person name="Xin Y.-H."/>
        </authorList>
    </citation>
    <scope>NUCLEOTIDE SEQUENCE [LARGE SCALE GENOMIC DNA]</scope>
    <source>
        <strain evidence="5 6">Hz16</strain>
    </source>
</reference>
<dbReference type="InterPro" id="IPR036250">
    <property type="entry name" value="AcylCo_DH-like_C"/>
</dbReference>
<name>A0A4R9AS88_9MICO</name>
<evidence type="ECO:0000256" key="2">
    <source>
        <dbReference type="ARBA" id="ARBA00022827"/>
    </source>
</evidence>
<dbReference type="AlphaFoldDB" id="A0A4R9AS88"/>
<evidence type="ECO:0000313" key="6">
    <source>
        <dbReference type="Proteomes" id="UP000297983"/>
    </source>
</evidence>
<evidence type="ECO:0000256" key="3">
    <source>
        <dbReference type="ARBA" id="ARBA00023002"/>
    </source>
</evidence>
<evidence type="ECO:0000256" key="1">
    <source>
        <dbReference type="ARBA" id="ARBA00022630"/>
    </source>
</evidence>
<dbReference type="Proteomes" id="UP000297983">
    <property type="component" value="Unassembled WGS sequence"/>
</dbReference>
<dbReference type="SUPFAM" id="SSF47203">
    <property type="entry name" value="Acyl-CoA dehydrogenase C-terminal domain-like"/>
    <property type="match status" value="1"/>
</dbReference>
<proteinExistence type="predicted"/>
<dbReference type="Pfam" id="PF00441">
    <property type="entry name" value="Acyl-CoA_dh_1"/>
    <property type="match status" value="1"/>
</dbReference>
<protein>
    <submittedName>
        <fullName evidence="5">Acyl-CoA dehydrogenase</fullName>
    </submittedName>
</protein>
<gene>
    <name evidence="5" type="ORF">E3T50_13235</name>
</gene>
<dbReference type="Gene3D" id="1.20.140.10">
    <property type="entry name" value="Butyryl-CoA Dehydrogenase, subunit A, domain 3"/>
    <property type="match status" value="1"/>
</dbReference>
<organism evidence="5 6">
    <name type="scientific">Cryobacterium gelidum</name>
    <dbReference type="NCBI Taxonomy" id="1259164"/>
    <lineage>
        <taxon>Bacteria</taxon>
        <taxon>Bacillati</taxon>
        <taxon>Actinomycetota</taxon>
        <taxon>Actinomycetes</taxon>
        <taxon>Micrococcales</taxon>
        <taxon>Microbacteriaceae</taxon>
        <taxon>Cryobacterium</taxon>
    </lineage>
</organism>
<comment type="caution">
    <text evidence="5">The sequence shown here is derived from an EMBL/GenBank/DDBJ whole genome shotgun (WGS) entry which is preliminary data.</text>
</comment>
<evidence type="ECO:0000313" key="5">
    <source>
        <dbReference type="EMBL" id="TFD68142.1"/>
    </source>
</evidence>
<keyword evidence="2" id="KW-0274">FAD</keyword>
<dbReference type="RefSeq" id="WP_134552515.1">
    <property type="nucleotide sequence ID" value="NZ_SOHL01000027.1"/>
</dbReference>
<sequence>MTLLTTRPGEIGLLAAGAIRSALVKATDQANISSYIEGQSPLAWSDISDAGWDLVGVTEDDESATLRDLVEIAKAWGEITVQLPLLTTIMAKRHSARAAEHDGPVTFSIPTQALAAGTGMVPFGHIAHMHMVADFTSDTSSLVAVQSLTSDIFAPSLRAAHSSHITTFTAEAAREISVVWAAEGSGIAKRAVADAVTYAKQRMQFGKPIGSFQAVKHHLSNAHMDAEQAETAAVWGSLDPTNAHRSAVYSLDLSIRAVELAIQVHGGIGFTWEMGLHFYLRHLITLREMVTGLGDHA</sequence>
<feature type="domain" description="Acyl-CoA dehydrogenase/oxidase C-terminal" evidence="4">
    <location>
        <begin position="181"/>
        <end position="282"/>
    </location>
</feature>
<dbReference type="EMBL" id="SOHL01000027">
    <property type="protein sequence ID" value="TFD68142.1"/>
    <property type="molecule type" value="Genomic_DNA"/>
</dbReference>
<dbReference type="GO" id="GO:0003995">
    <property type="term" value="F:acyl-CoA dehydrogenase activity"/>
    <property type="evidence" value="ECO:0007669"/>
    <property type="project" value="TreeGrafter"/>
</dbReference>
<keyword evidence="6" id="KW-1185">Reference proteome</keyword>
<keyword evidence="1" id="KW-0285">Flavoprotein</keyword>
<dbReference type="InterPro" id="IPR009075">
    <property type="entry name" value="AcylCo_DH/oxidase_C"/>
</dbReference>
<keyword evidence="3" id="KW-0560">Oxidoreductase</keyword>